<sequence>MPKHDIIVIGASAGGVEALTYLVQYLPSDLNASVFIVLHVPSHGKSVLPQILNRAKGLNAHHAQDGEAIVAGQIYVAPPGYHLLIKPGHIHLARGPSENSHRPAIDPLFRTAARVYGRRVVGVVLTGVLDDGTAGLMALKNQFGVAVVQSPEDAMYSGMPRSAIENVKDVDYILPLSEIPAVLVELANKAVEGAEKPVSEEMEIESDIAELKMTALNKDDRPGQPSGFVCPDCGGSLWELHEGDLLRFRCRTGHAYSAETLLAEQSDALEDALWIALRALKEKSSLSRRMAQRMRDRNHVLSANRLEEEAQNTDHRATIIRNVLLNGKGDATFDSDIFSDPNNLEPSDEK</sequence>
<comment type="catalytic activity">
    <reaction evidence="3">
        <text>[protein]-L-glutamate 5-O-methyl ester + H2O = L-glutamyl-[protein] + methanol + H(+)</text>
        <dbReference type="Rhea" id="RHEA:23236"/>
        <dbReference type="Rhea" id="RHEA-COMP:10208"/>
        <dbReference type="Rhea" id="RHEA-COMP:10311"/>
        <dbReference type="ChEBI" id="CHEBI:15377"/>
        <dbReference type="ChEBI" id="CHEBI:15378"/>
        <dbReference type="ChEBI" id="CHEBI:17790"/>
        <dbReference type="ChEBI" id="CHEBI:29973"/>
        <dbReference type="ChEBI" id="CHEBI:82795"/>
        <dbReference type="EC" id="3.1.1.61"/>
    </reaction>
</comment>
<accession>A0A8J7CBL0</accession>
<dbReference type="EC" id="3.1.1.61" evidence="2"/>
<evidence type="ECO:0000256" key="1">
    <source>
        <dbReference type="ARBA" id="ARBA00022801"/>
    </source>
</evidence>
<feature type="domain" description="CheB-type methylesterase" evidence="5">
    <location>
        <begin position="1"/>
        <end position="190"/>
    </location>
</feature>
<dbReference type="CDD" id="cd16433">
    <property type="entry name" value="CheB"/>
    <property type="match status" value="1"/>
</dbReference>
<dbReference type="PANTHER" id="PTHR42872:SF6">
    <property type="entry name" value="PROTEIN-GLUTAMATE METHYLESTERASE_PROTEIN-GLUTAMINE GLUTAMINASE"/>
    <property type="match status" value="1"/>
</dbReference>
<dbReference type="RefSeq" id="WP_190826133.1">
    <property type="nucleotide sequence ID" value="NZ_CAWPPI010000029.1"/>
</dbReference>
<keyword evidence="7" id="KW-1185">Reference proteome</keyword>
<comment type="caution">
    <text evidence="6">The sequence shown here is derived from an EMBL/GenBank/DDBJ whole genome shotgun (WGS) entry which is preliminary data.</text>
</comment>
<evidence type="ECO:0000256" key="2">
    <source>
        <dbReference type="ARBA" id="ARBA00039140"/>
    </source>
</evidence>
<dbReference type="Pfam" id="PF01339">
    <property type="entry name" value="CheB_methylest"/>
    <property type="match status" value="1"/>
</dbReference>
<name>A0A8J7CBL0_9CYAN</name>
<dbReference type="EMBL" id="JACXAE010000029">
    <property type="protein sequence ID" value="MBD2771840.1"/>
    <property type="molecule type" value="Genomic_DNA"/>
</dbReference>
<dbReference type="InterPro" id="IPR035909">
    <property type="entry name" value="CheB_C"/>
</dbReference>
<evidence type="ECO:0000313" key="7">
    <source>
        <dbReference type="Proteomes" id="UP000629098"/>
    </source>
</evidence>
<protein>
    <recommendedName>
        <fullName evidence="2">protein-glutamate methylesterase</fullName>
        <ecNumber evidence="2">3.1.1.61</ecNumber>
    </recommendedName>
</protein>
<dbReference type="GO" id="GO:0000156">
    <property type="term" value="F:phosphorelay response regulator activity"/>
    <property type="evidence" value="ECO:0007669"/>
    <property type="project" value="InterPro"/>
</dbReference>
<dbReference type="AlphaFoldDB" id="A0A8J7CBL0"/>
<organism evidence="6 7">
    <name type="scientific">Iningainema tapete BLCC-T55</name>
    <dbReference type="NCBI Taxonomy" id="2748662"/>
    <lineage>
        <taxon>Bacteria</taxon>
        <taxon>Bacillati</taxon>
        <taxon>Cyanobacteriota</taxon>
        <taxon>Cyanophyceae</taxon>
        <taxon>Nostocales</taxon>
        <taxon>Scytonemataceae</taxon>
        <taxon>Iningainema tapete</taxon>
    </lineage>
</organism>
<feature type="active site" evidence="4">
    <location>
        <position position="39"/>
    </location>
</feature>
<keyword evidence="4" id="KW-0145">Chemotaxis</keyword>
<dbReference type="GO" id="GO:0006935">
    <property type="term" value="P:chemotaxis"/>
    <property type="evidence" value="ECO:0007669"/>
    <property type="project" value="UniProtKB-UniRule"/>
</dbReference>
<dbReference type="SUPFAM" id="SSF52738">
    <property type="entry name" value="Methylesterase CheB, C-terminal domain"/>
    <property type="match status" value="1"/>
</dbReference>
<feature type="active site" evidence="4">
    <location>
        <position position="131"/>
    </location>
</feature>
<dbReference type="PANTHER" id="PTHR42872">
    <property type="entry name" value="PROTEIN-GLUTAMATE METHYLESTERASE/PROTEIN-GLUTAMINE GLUTAMINASE"/>
    <property type="match status" value="1"/>
</dbReference>
<dbReference type="PIRSF" id="PIRSF036461">
    <property type="entry name" value="Chmtx_methlestr"/>
    <property type="match status" value="1"/>
</dbReference>
<evidence type="ECO:0000259" key="5">
    <source>
        <dbReference type="PROSITE" id="PS50122"/>
    </source>
</evidence>
<evidence type="ECO:0000256" key="3">
    <source>
        <dbReference type="ARBA" id="ARBA00048267"/>
    </source>
</evidence>
<reference evidence="6" key="1">
    <citation type="submission" date="2020-09" db="EMBL/GenBank/DDBJ databases">
        <title>Iningainema tapete sp. nov. (Scytonemataceae, Cyanobacteria) from greenhouses in central Florida (USA) produces two types of nodularin with biosynthetic potential for microcystin-LR and anabaenopeptins.</title>
        <authorList>
            <person name="Berthold D.E."/>
            <person name="Lefler F.W."/>
            <person name="Huang I.-S."/>
            <person name="Abdulla H."/>
            <person name="Zimba P.V."/>
            <person name="Laughinghouse H.D. IV."/>
        </authorList>
    </citation>
    <scope>NUCLEOTIDE SEQUENCE</scope>
    <source>
        <strain evidence="6">BLCCT55</strain>
    </source>
</reference>
<gene>
    <name evidence="6" type="ORF">ICL16_06970</name>
</gene>
<dbReference type="GO" id="GO:0005737">
    <property type="term" value="C:cytoplasm"/>
    <property type="evidence" value="ECO:0007669"/>
    <property type="project" value="InterPro"/>
</dbReference>
<dbReference type="GO" id="GO:0008984">
    <property type="term" value="F:protein-glutamate methylesterase activity"/>
    <property type="evidence" value="ECO:0007669"/>
    <property type="project" value="UniProtKB-EC"/>
</dbReference>
<dbReference type="PROSITE" id="PS50122">
    <property type="entry name" value="CHEB"/>
    <property type="match status" value="1"/>
</dbReference>
<evidence type="ECO:0000256" key="4">
    <source>
        <dbReference type="PROSITE-ProRule" id="PRU00050"/>
    </source>
</evidence>
<evidence type="ECO:0000313" key="6">
    <source>
        <dbReference type="EMBL" id="MBD2771840.1"/>
    </source>
</evidence>
<feature type="active site" evidence="4">
    <location>
        <position position="12"/>
    </location>
</feature>
<dbReference type="Gene3D" id="3.40.50.180">
    <property type="entry name" value="Methylesterase CheB, C-terminal domain"/>
    <property type="match status" value="1"/>
</dbReference>
<dbReference type="Proteomes" id="UP000629098">
    <property type="component" value="Unassembled WGS sequence"/>
</dbReference>
<dbReference type="InterPro" id="IPR000673">
    <property type="entry name" value="Sig_transdc_resp-reg_Me-estase"/>
</dbReference>
<proteinExistence type="predicted"/>
<dbReference type="InterPro" id="IPR011247">
    <property type="entry name" value="Chemotax_prot-Glu_Me-esterase"/>
</dbReference>
<keyword evidence="1 4" id="KW-0378">Hydrolase</keyword>